<evidence type="ECO:0000256" key="1">
    <source>
        <dbReference type="SAM" id="SignalP"/>
    </source>
</evidence>
<reference evidence="2" key="1">
    <citation type="submission" date="2017-05" db="EMBL/GenBank/DDBJ databases">
        <authorList>
            <person name="Imhoff J.F."/>
            <person name="Rahn T."/>
            <person name="Kuenzel S."/>
            <person name="Neulinger S.C."/>
        </authorList>
    </citation>
    <scope>NUCLEOTIDE SEQUENCE</scope>
    <source>
        <strain evidence="2">DSM 4395</strain>
    </source>
</reference>
<feature type="chain" id="PRO_5042603119" evidence="1">
    <location>
        <begin position="27"/>
        <end position="135"/>
    </location>
</feature>
<feature type="signal peptide" evidence="1">
    <location>
        <begin position="1"/>
        <end position="26"/>
    </location>
</feature>
<dbReference type="EMBL" id="NHSF01000059">
    <property type="protein sequence ID" value="MBK5931013.1"/>
    <property type="molecule type" value="Genomic_DNA"/>
</dbReference>
<name>A0AAJ0UGR5_HALSE</name>
<comment type="caution">
    <text evidence="2">The sequence shown here is derived from an EMBL/GenBank/DDBJ whole genome shotgun (WGS) entry which is preliminary data.</text>
</comment>
<dbReference type="PROSITE" id="PS51257">
    <property type="entry name" value="PROKAR_LIPOPROTEIN"/>
    <property type="match status" value="1"/>
</dbReference>
<reference evidence="2" key="2">
    <citation type="journal article" date="2020" name="Microorganisms">
        <title>Osmotic Adaptation and Compatible Solute Biosynthesis of Phototrophic Bacteria as Revealed from Genome Analyses.</title>
        <authorList>
            <person name="Imhoff J.F."/>
            <person name="Rahn T."/>
            <person name="Kunzel S."/>
            <person name="Keller A."/>
            <person name="Neulinger S.C."/>
        </authorList>
    </citation>
    <scope>NUCLEOTIDE SEQUENCE</scope>
    <source>
        <strain evidence="2">DSM 4395</strain>
    </source>
</reference>
<sequence length="135" mass="14885">MFNNRTRLHRIALLIALSSVLGSACASQPLGDRVDADRLTIERVTSSRYEFSRVRVESGAESIRVSGEVARVILQRGLIPGKVRISLFGANGELLEQTEVKPMRRNRQDRSAHFYARLAMPATVGNTLLIEHGGG</sequence>
<keyword evidence="3" id="KW-1185">Reference proteome</keyword>
<dbReference type="Proteomes" id="UP001296967">
    <property type="component" value="Unassembled WGS sequence"/>
</dbReference>
<dbReference type="AlphaFoldDB" id="A0AAJ0UGR5"/>
<proteinExistence type="predicted"/>
<evidence type="ECO:0000313" key="3">
    <source>
        <dbReference type="Proteomes" id="UP001296967"/>
    </source>
</evidence>
<keyword evidence="1" id="KW-0732">Signal</keyword>
<protein>
    <submittedName>
        <fullName evidence="2">Uncharacterized protein</fullName>
    </submittedName>
</protein>
<accession>A0AAJ0UGR5</accession>
<gene>
    <name evidence="2" type="ORF">CCR82_10870</name>
</gene>
<organism evidence="2 3">
    <name type="scientific">Halochromatium salexigens</name>
    <name type="common">Chromatium salexigens</name>
    <dbReference type="NCBI Taxonomy" id="49447"/>
    <lineage>
        <taxon>Bacteria</taxon>
        <taxon>Pseudomonadati</taxon>
        <taxon>Pseudomonadota</taxon>
        <taxon>Gammaproteobacteria</taxon>
        <taxon>Chromatiales</taxon>
        <taxon>Chromatiaceae</taxon>
        <taxon>Halochromatium</taxon>
    </lineage>
</organism>
<evidence type="ECO:0000313" key="2">
    <source>
        <dbReference type="EMBL" id="MBK5931013.1"/>
    </source>
</evidence>
<dbReference type="RefSeq" id="WP_201245834.1">
    <property type="nucleotide sequence ID" value="NZ_NHSF01000059.1"/>
</dbReference>